<comment type="caution">
    <text evidence="2">The sequence shown here is derived from an EMBL/GenBank/DDBJ whole genome shotgun (WGS) entry which is preliminary data.</text>
</comment>
<evidence type="ECO:0000313" key="2">
    <source>
        <dbReference type="EMBL" id="KXK65175.1"/>
    </source>
</evidence>
<dbReference type="RefSeq" id="WP_066519104.1">
    <property type="nucleotide sequence ID" value="NZ_CABMOF010000001.1"/>
</dbReference>
<accession>A0A136Q3D2</accession>
<dbReference type="STRING" id="626937.HMPREF3293_02433"/>
<dbReference type="SMART" id="SM00849">
    <property type="entry name" value="Lactamase_B"/>
    <property type="match status" value="1"/>
</dbReference>
<dbReference type="EMBL" id="LSZW01000063">
    <property type="protein sequence ID" value="KXK65175.1"/>
    <property type="molecule type" value="Genomic_DNA"/>
</dbReference>
<evidence type="ECO:0000259" key="1">
    <source>
        <dbReference type="SMART" id="SM00849"/>
    </source>
</evidence>
<dbReference type="Proteomes" id="UP000070366">
    <property type="component" value="Unassembled WGS sequence"/>
</dbReference>
<dbReference type="PANTHER" id="PTHR46018">
    <property type="entry name" value="ZINC PHOSPHODIESTERASE ELAC PROTEIN 1"/>
    <property type="match status" value="1"/>
</dbReference>
<dbReference type="AlphaFoldDB" id="A0A136Q3D2"/>
<organism evidence="2 3">
    <name type="scientific">Christensenella minuta</name>
    <dbReference type="NCBI Taxonomy" id="626937"/>
    <lineage>
        <taxon>Bacteria</taxon>
        <taxon>Bacillati</taxon>
        <taxon>Bacillota</taxon>
        <taxon>Clostridia</taxon>
        <taxon>Christensenellales</taxon>
        <taxon>Christensenellaceae</taxon>
        <taxon>Christensenella</taxon>
    </lineage>
</organism>
<dbReference type="PANTHER" id="PTHR46018:SF4">
    <property type="entry name" value="METALLO-HYDROLASE YHFI-RELATED"/>
    <property type="match status" value="1"/>
</dbReference>
<dbReference type="GO" id="GO:0042781">
    <property type="term" value="F:3'-tRNA processing endoribonuclease activity"/>
    <property type="evidence" value="ECO:0007669"/>
    <property type="project" value="TreeGrafter"/>
</dbReference>
<dbReference type="Gene3D" id="3.60.15.10">
    <property type="entry name" value="Ribonuclease Z/Hydroxyacylglutathione hydrolase-like"/>
    <property type="match status" value="1"/>
</dbReference>
<name>A0A136Q3D2_9FIRM</name>
<protein>
    <submittedName>
        <fullName evidence="2">Metallo-beta-lactamase domain protein</fullName>
    </submittedName>
</protein>
<feature type="domain" description="Metallo-beta-lactamase" evidence="1">
    <location>
        <begin position="18"/>
        <end position="206"/>
    </location>
</feature>
<keyword evidence="3" id="KW-1185">Reference proteome</keyword>
<dbReference type="SUPFAM" id="SSF56281">
    <property type="entry name" value="Metallo-hydrolase/oxidoreductase"/>
    <property type="match status" value="1"/>
</dbReference>
<dbReference type="InterPro" id="IPR001279">
    <property type="entry name" value="Metallo-B-lactamas"/>
</dbReference>
<proteinExistence type="predicted"/>
<dbReference type="InterPro" id="IPR036866">
    <property type="entry name" value="RibonucZ/Hydroxyglut_hydro"/>
</dbReference>
<reference evidence="3" key="1">
    <citation type="submission" date="2016-02" db="EMBL/GenBank/DDBJ databases">
        <authorList>
            <person name="Mitreva M."/>
            <person name="Pepin K.H."/>
            <person name="Mihindukulasuriya K.A."/>
            <person name="Fulton R."/>
            <person name="Fronick C."/>
            <person name="O'Laughlin M."/>
            <person name="Miner T."/>
            <person name="Herter B."/>
            <person name="Rosa B.A."/>
            <person name="Cordes M."/>
            <person name="Tomlinson C."/>
            <person name="Wollam A."/>
            <person name="Palsikar V.B."/>
            <person name="Mardis E.R."/>
            <person name="Wilson R.K."/>
        </authorList>
    </citation>
    <scope>NUCLEOTIDE SEQUENCE [LARGE SCALE GENOMIC DNA]</scope>
    <source>
        <strain evidence="3">DSM 22607</strain>
    </source>
</reference>
<dbReference type="Pfam" id="PF12706">
    <property type="entry name" value="Lactamase_B_2"/>
    <property type="match status" value="1"/>
</dbReference>
<gene>
    <name evidence="2" type="ORF">HMPREF3293_02433</name>
</gene>
<dbReference type="CDD" id="cd07716">
    <property type="entry name" value="RNaseZ_short-form-like_MBL-fold"/>
    <property type="match status" value="1"/>
</dbReference>
<sequence length="238" mass="26696">MKLTILGKYGPYPRRGGATTSYLIECGGKRVLLDAGSGSLSRLQQFCALDDLDLIVLTHLHSDHCSDMFVLRYALKDKLLPVLLPHTPEKEYGILHACPCFEAMEISESLDFTIPETNVKLSFCRTIHPVECYAVKFREGQDSFVFSGDSRYTDHLTDFCSGAVTFLCDSGFLSAEENTGALPHMYVREAAFTARRAGVGRLLLTHINPSYEEEMLLSEAAEVFRPVEIVEEMKQYHI</sequence>
<evidence type="ECO:0000313" key="3">
    <source>
        <dbReference type="Proteomes" id="UP000070366"/>
    </source>
</evidence>